<keyword evidence="3" id="KW-1185">Reference proteome</keyword>
<evidence type="ECO:0000313" key="3">
    <source>
        <dbReference type="Proteomes" id="UP001497516"/>
    </source>
</evidence>
<sequence>MTLRVEESINVVFDESTSKCAKTLDDDEDFGLSLSQTKEADGVTTSIETTQDASLEGMHKPEAPPHIQKRHPPSLVIGDLNQGMVTRSKTYHEHTAFISLIEPRNIDEALEDEFWNAAMHEEMNQFERTRV</sequence>
<dbReference type="EMBL" id="OZ034822">
    <property type="protein sequence ID" value="CAL1410169.1"/>
    <property type="molecule type" value="Genomic_DNA"/>
</dbReference>
<accession>A0AAV2GJ53</accession>
<evidence type="ECO:0000256" key="1">
    <source>
        <dbReference type="SAM" id="MobiDB-lite"/>
    </source>
</evidence>
<evidence type="ECO:0000313" key="2">
    <source>
        <dbReference type="EMBL" id="CAL1410169.1"/>
    </source>
</evidence>
<evidence type="ECO:0008006" key="4">
    <source>
        <dbReference type="Google" id="ProtNLM"/>
    </source>
</evidence>
<proteinExistence type="predicted"/>
<organism evidence="2 3">
    <name type="scientific">Linum trigynum</name>
    <dbReference type="NCBI Taxonomy" id="586398"/>
    <lineage>
        <taxon>Eukaryota</taxon>
        <taxon>Viridiplantae</taxon>
        <taxon>Streptophyta</taxon>
        <taxon>Embryophyta</taxon>
        <taxon>Tracheophyta</taxon>
        <taxon>Spermatophyta</taxon>
        <taxon>Magnoliopsida</taxon>
        <taxon>eudicotyledons</taxon>
        <taxon>Gunneridae</taxon>
        <taxon>Pentapetalae</taxon>
        <taxon>rosids</taxon>
        <taxon>fabids</taxon>
        <taxon>Malpighiales</taxon>
        <taxon>Linaceae</taxon>
        <taxon>Linum</taxon>
    </lineage>
</organism>
<gene>
    <name evidence="2" type="ORF">LTRI10_LOCUS49611</name>
</gene>
<name>A0AAV2GJ53_9ROSI</name>
<feature type="region of interest" description="Disordered" evidence="1">
    <location>
        <begin position="52"/>
        <end position="77"/>
    </location>
</feature>
<dbReference type="Proteomes" id="UP001497516">
    <property type="component" value="Chromosome 9"/>
</dbReference>
<reference evidence="2 3" key="1">
    <citation type="submission" date="2024-04" db="EMBL/GenBank/DDBJ databases">
        <authorList>
            <person name="Fracassetti M."/>
        </authorList>
    </citation>
    <scope>NUCLEOTIDE SEQUENCE [LARGE SCALE GENOMIC DNA]</scope>
</reference>
<dbReference type="AlphaFoldDB" id="A0AAV2GJ53"/>
<protein>
    <recommendedName>
        <fullName evidence="4">Gag-pol polyprotein</fullName>
    </recommendedName>
</protein>